<dbReference type="Pfam" id="PF00561">
    <property type="entry name" value="Abhydrolase_1"/>
    <property type="match status" value="1"/>
</dbReference>
<evidence type="ECO:0000313" key="2">
    <source>
        <dbReference type="EMBL" id="MFC6354690.1"/>
    </source>
</evidence>
<feature type="domain" description="AB hydrolase-1" evidence="1">
    <location>
        <begin position="28"/>
        <end position="146"/>
    </location>
</feature>
<dbReference type="InterPro" id="IPR000073">
    <property type="entry name" value="AB_hydrolase_1"/>
</dbReference>
<sequence>MPLYAESADGVLIAYDVHGGATAVGEHPPIVLIHGFASTAAVTWESTGWVRALTDAGRVVVTLDLRGHGRSDKPHRADEFAPTLLGADVRAVLDSAGADVVDVVAYSMGCRVASAFVELAQDRVRRVVLGGAGPVELFATWDLAEVRGLLLSDEPPMNPLVQAVLGAALAAGADRESMLACVEGVSGAPLIMPAGIPVLFVAGEEDPVTRGTQGLALDWGVDYVSIPGRDHINTLTARAFKDAVVGFLG</sequence>
<dbReference type="Gene3D" id="3.40.50.1820">
    <property type="entry name" value="alpha/beta hydrolase"/>
    <property type="match status" value="1"/>
</dbReference>
<dbReference type="RefSeq" id="WP_386726437.1">
    <property type="nucleotide sequence ID" value="NZ_JBHSTP010000001.1"/>
</dbReference>
<dbReference type="EMBL" id="JBHSTP010000001">
    <property type="protein sequence ID" value="MFC6354690.1"/>
    <property type="molecule type" value="Genomic_DNA"/>
</dbReference>
<gene>
    <name evidence="2" type="ORF">ACFQB0_01005</name>
</gene>
<dbReference type="InterPro" id="IPR050228">
    <property type="entry name" value="Carboxylesterase_BioH"/>
</dbReference>
<dbReference type="Proteomes" id="UP001596306">
    <property type="component" value="Unassembled WGS sequence"/>
</dbReference>
<protein>
    <submittedName>
        <fullName evidence="2">Alpha/beta fold hydrolase</fullName>
    </submittedName>
</protein>
<evidence type="ECO:0000313" key="3">
    <source>
        <dbReference type="Proteomes" id="UP001596306"/>
    </source>
</evidence>
<accession>A0ABW1VC52</accession>
<keyword evidence="3" id="KW-1185">Reference proteome</keyword>
<dbReference type="SUPFAM" id="SSF53474">
    <property type="entry name" value="alpha/beta-Hydrolases"/>
    <property type="match status" value="1"/>
</dbReference>
<evidence type="ECO:0000259" key="1">
    <source>
        <dbReference type="Pfam" id="PF00561"/>
    </source>
</evidence>
<organism evidence="2 3">
    <name type="scientific">Luethyella okanaganae</name>
    <dbReference type="NCBI Taxonomy" id="69372"/>
    <lineage>
        <taxon>Bacteria</taxon>
        <taxon>Bacillati</taxon>
        <taxon>Actinomycetota</taxon>
        <taxon>Actinomycetes</taxon>
        <taxon>Micrococcales</taxon>
        <taxon>Microbacteriaceae</taxon>
        <taxon>Luethyella</taxon>
    </lineage>
</organism>
<dbReference type="PANTHER" id="PTHR43194:SF2">
    <property type="entry name" value="PEROXISOMAL MEMBRANE PROTEIN LPX1"/>
    <property type="match status" value="1"/>
</dbReference>
<keyword evidence="2" id="KW-0378">Hydrolase</keyword>
<dbReference type="GO" id="GO:0016787">
    <property type="term" value="F:hydrolase activity"/>
    <property type="evidence" value="ECO:0007669"/>
    <property type="project" value="UniProtKB-KW"/>
</dbReference>
<reference evidence="3" key="1">
    <citation type="journal article" date="2019" name="Int. J. Syst. Evol. Microbiol.">
        <title>The Global Catalogue of Microorganisms (GCM) 10K type strain sequencing project: providing services to taxonomists for standard genome sequencing and annotation.</title>
        <authorList>
            <consortium name="The Broad Institute Genomics Platform"/>
            <consortium name="The Broad Institute Genome Sequencing Center for Infectious Disease"/>
            <person name="Wu L."/>
            <person name="Ma J."/>
        </authorList>
    </citation>
    <scope>NUCLEOTIDE SEQUENCE [LARGE SCALE GENOMIC DNA]</scope>
    <source>
        <strain evidence="3">CCUG 43304</strain>
    </source>
</reference>
<name>A0ABW1VC52_9MICO</name>
<dbReference type="PANTHER" id="PTHR43194">
    <property type="entry name" value="HYDROLASE ALPHA/BETA FOLD FAMILY"/>
    <property type="match status" value="1"/>
</dbReference>
<dbReference type="InterPro" id="IPR029058">
    <property type="entry name" value="AB_hydrolase_fold"/>
</dbReference>
<proteinExistence type="predicted"/>
<comment type="caution">
    <text evidence="2">The sequence shown here is derived from an EMBL/GenBank/DDBJ whole genome shotgun (WGS) entry which is preliminary data.</text>
</comment>